<dbReference type="Proteomes" id="UP001287356">
    <property type="component" value="Unassembled WGS sequence"/>
</dbReference>
<organism evidence="1 2">
    <name type="scientific">Lasiosphaeria ovina</name>
    <dbReference type="NCBI Taxonomy" id="92902"/>
    <lineage>
        <taxon>Eukaryota</taxon>
        <taxon>Fungi</taxon>
        <taxon>Dikarya</taxon>
        <taxon>Ascomycota</taxon>
        <taxon>Pezizomycotina</taxon>
        <taxon>Sordariomycetes</taxon>
        <taxon>Sordariomycetidae</taxon>
        <taxon>Sordariales</taxon>
        <taxon>Lasiosphaeriaceae</taxon>
        <taxon>Lasiosphaeria</taxon>
    </lineage>
</organism>
<gene>
    <name evidence="1" type="ORF">B0T24DRAFT_540333</name>
</gene>
<reference evidence="1" key="1">
    <citation type="journal article" date="2023" name="Mol. Phylogenet. Evol.">
        <title>Genome-scale phylogeny and comparative genomics of the fungal order Sordariales.</title>
        <authorList>
            <person name="Hensen N."/>
            <person name="Bonometti L."/>
            <person name="Westerberg I."/>
            <person name="Brannstrom I.O."/>
            <person name="Guillou S."/>
            <person name="Cros-Aarteil S."/>
            <person name="Calhoun S."/>
            <person name="Haridas S."/>
            <person name="Kuo A."/>
            <person name="Mondo S."/>
            <person name="Pangilinan J."/>
            <person name="Riley R."/>
            <person name="LaButti K."/>
            <person name="Andreopoulos B."/>
            <person name="Lipzen A."/>
            <person name="Chen C."/>
            <person name="Yan M."/>
            <person name="Daum C."/>
            <person name="Ng V."/>
            <person name="Clum A."/>
            <person name="Steindorff A."/>
            <person name="Ohm R.A."/>
            <person name="Martin F."/>
            <person name="Silar P."/>
            <person name="Natvig D.O."/>
            <person name="Lalanne C."/>
            <person name="Gautier V."/>
            <person name="Ament-Velasquez S.L."/>
            <person name="Kruys A."/>
            <person name="Hutchinson M.I."/>
            <person name="Powell A.J."/>
            <person name="Barry K."/>
            <person name="Miller A.N."/>
            <person name="Grigoriev I.V."/>
            <person name="Debuchy R."/>
            <person name="Gladieux P."/>
            <person name="Hiltunen Thoren M."/>
            <person name="Johannesson H."/>
        </authorList>
    </citation>
    <scope>NUCLEOTIDE SEQUENCE</scope>
    <source>
        <strain evidence="1">CBS 958.72</strain>
    </source>
</reference>
<comment type="caution">
    <text evidence="1">The sequence shown here is derived from an EMBL/GenBank/DDBJ whole genome shotgun (WGS) entry which is preliminary data.</text>
</comment>
<accession>A0AAE0JTF2</accession>
<reference evidence="1" key="2">
    <citation type="submission" date="2023-06" db="EMBL/GenBank/DDBJ databases">
        <authorList>
            <consortium name="Lawrence Berkeley National Laboratory"/>
            <person name="Haridas S."/>
            <person name="Hensen N."/>
            <person name="Bonometti L."/>
            <person name="Westerberg I."/>
            <person name="Brannstrom I.O."/>
            <person name="Guillou S."/>
            <person name="Cros-Aarteil S."/>
            <person name="Calhoun S."/>
            <person name="Kuo A."/>
            <person name="Mondo S."/>
            <person name="Pangilinan J."/>
            <person name="Riley R."/>
            <person name="Labutti K."/>
            <person name="Andreopoulos B."/>
            <person name="Lipzen A."/>
            <person name="Chen C."/>
            <person name="Yanf M."/>
            <person name="Daum C."/>
            <person name="Ng V."/>
            <person name="Clum A."/>
            <person name="Steindorff A."/>
            <person name="Ohm R."/>
            <person name="Martin F."/>
            <person name="Silar P."/>
            <person name="Natvig D."/>
            <person name="Lalanne C."/>
            <person name="Gautier V."/>
            <person name="Ament-Velasquez S.L."/>
            <person name="Kruys A."/>
            <person name="Hutchinson M.I."/>
            <person name="Powell A.J."/>
            <person name="Barry K."/>
            <person name="Miller A.N."/>
            <person name="Grigoriev I.V."/>
            <person name="Debuchy R."/>
            <person name="Gladieux P."/>
            <person name="Thoren M.H."/>
            <person name="Johannesson H."/>
        </authorList>
    </citation>
    <scope>NUCLEOTIDE SEQUENCE</scope>
    <source>
        <strain evidence="1">CBS 958.72</strain>
    </source>
</reference>
<name>A0AAE0JTF2_9PEZI</name>
<keyword evidence="2" id="KW-1185">Reference proteome</keyword>
<evidence type="ECO:0000313" key="1">
    <source>
        <dbReference type="EMBL" id="KAK3358652.1"/>
    </source>
</evidence>
<protein>
    <submittedName>
        <fullName evidence="1">Uncharacterized protein</fullName>
    </submittedName>
</protein>
<proteinExistence type="predicted"/>
<dbReference type="EMBL" id="JAULSN010000015">
    <property type="protein sequence ID" value="KAK3358652.1"/>
    <property type="molecule type" value="Genomic_DNA"/>
</dbReference>
<dbReference type="AlphaFoldDB" id="A0AAE0JTF2"/>
<sequence length="208" mass="23849">MVSMRQSNIERRRARDECREKLSKHIHQRLGIKVKAADVRLNPRPNDPYAWRILPGEEHSLSRVFVKNLSDHSIGTFRLLCREIGKTFEAVLSSTQSSSLDSILSVPEPSFSVMINELREENARLYQEVYELKSKVRVELGKKKLVEEENCKLRSSQVRLQAQVQGYANTLDHFRSNVTRCIFGLEKALPISEGLLRNVSIDEASRTA</sequence>
<evidence type="ECO:0000313" key="2">
    <source>
        <dbReference type="Proteomes" id="UP001287356"/>
    </source>
</evidence>